<keyword evidence="2" id="KW-1185">Reference proteome</keyword>
<reference evidence="1" key="2">
    <citation type="submission" date="2020-11" db="EMBL/GenBank/DDBJ databases">
        <authorList>
            <person name="McCartney M.A."/>
            <person name="Auch B."/>
            <person name="Kono T."/>
            <person name="Mallez S."/>
            <person name="Becker A."/>
            <person name="Gohl D.M."/>
            <person name="Silverstein K.A.T."/>
            <person name="Koren S."/>
            <person name="Bechman K.B."/>
            <person name="Herman A."/>
            <person name="Abrahante J.E."/>
            <person name="Garbe J."/>
        </authorList>
    </citation>
    <scope>NUCLEOTIDE SEQUENCE</scope>
    <source>
        <strain evidence="1">Duluth1</strain>
        <tissue evidence="1">Whole animal</tissue>
    </source>
</reference>
<name>A0A9D4S3C9_DREPO</name>
<gene>
    <name evidence="1" type="ORF">DPMN_015135</name>
</gene>
<evidence type="ECO:0000313" key="1">
    <source>
        <dbReference type="EMBL" id="KAH3891044.1"/>
    </source>
</evidence>
<organism evidence="1 2">
    <name type="scientific">Dreissena polymorpha</name>
    <name type="common">Zebra mussel</name>
    <name type="synonym">Mytilus polymorpha</name>
    <dbReference type="NCBI Taxonomy" id="45954"/>
    <lineage>
        <taxon>Eukaryota</taxon>
        <taxon>Metazoa</taxon>
        <taxon>Spiralia</taxon>
        <taxon>Lophotrochozoa</taxon>
        <taxon>Mollusca</taxon>
        <taxon>Bivalvia</taxon>
        <taxon>Autobranchia</taxon>
        <taxon>Heteroconchia</taxon>
        <taxon>Euheterodonta</taxon>
        <taxon>Imparidentia</taxon>
        <taxon>Neoheterodontei</taxon>
        <taxon>Myida</taxon>
        <taxon>Dreissenoidea</taxon>
        <taxon>Dreissenidae</taxon>
        <taxon>Dreissena</taxon>
    </lineage>
</organism>
<dbReference type="Proteomes" id="UP000828390">
    <property type="component" value="Unassembled WGS sequence"/>
</dbReference>
<reference evidence="1" key="1">
    <citation type="journal article" date="2019" name="bioRxiv">
        <title>The Genome of the Zebra Mussel, Dreissena polymorpha: A Resource for Invasive Species Research.</title>
        <authorList>
            <person name="McCartney M.A."/>
            <person name="Auch B."/>
            <person name="Kono T."/>
            <person name="Mallez S."/>
            <person name="Zhang Y."/>
            <person name="Obille A."/>
            <person name="Becker A."/>
            <person name="Abrahante J.E."/>
            <person name="Garbe J."/>
            <person name="Badalamenti J.P."/>
            <person name="Herman A."/>
            <person name="Mangelson H."/>
            <person name="Liachko I."/>
            <person name="Sullivan S."/>
            <person name="Sone E.D."/>
            <person name="Koren S."/>
            <person name="Silverstein K.A.T."/>
            <person name="Beckman K.B."/>
            <person name="Gohl D.M."/>
        </authorList>
    </citation>
    <scope>NUCLEOTIDE SEQUENCE</scope>
    <source>
        <strain evidence="1">Duluth1</strain>
        <tissue evidence="1">Whole animal</tissue>
    </source>
</reference>
<evidence type="ECO:0000313" key="2">
    <source>
        <dbReference type="Proteomes" id="UP000828390"/>
    </source>
</evidence>
<dbReference type="EMBL" id="JAIWYP010000001">
    <property type="protein sequence ID" value="KAH3891044.1"/>
    <property type="molecule type" value="Genomic_DNA"/>
</dbReference>
<proteinExistence type="predicted"/>
<dbReference type="AlphaFoldDB" id="A0A9D4S3C9"/>
<protein>
    <submittedName>
        <fullName evidence="1">Uncharacterized protein</fullName>
    </submittedName>
</protein>
<sequence length="95" mass="10508">MESKISSPKSTSLVLSVAEDDGLHPSLCIICQEDNKSPLTSEDTGRARVKRAAALWNGNVSKRIKRLDDKTDDHNSMFLTTIPISVKNRTHITES</sequence>
<accession>A0A9D4S3C9</accession>
<comment type="caution">
    <text evidence="1">The sequence shown here is derived from an EMBL/GenBank/DDBJ whole genome shotgun (WGS) entry which is preliminary data.</text>
</comment>